<dbReference type="Pfam" id="PF01368">
    <property type="entry name" value="DHH"/>
    <property type="match status" value="1"/>
</dbReference>
<dbReference type="PANTHER" id="PTHR12112">
    <property type="entry name" value="BNIP - RELATED"/>
    <property type="match status" value="1"/>
</dbReference>
<proteinExistence type="predicted"/>
<evidence type="ECO:0000256" key="3">
    <source>
        <dbReference type="ARBA" id="ARBA00022801"/>
    </source>
</evidence>
<sequence>MTMPQQHDRDAAALGNADVPTELAAYLRWAKDHALAHKAQYETGSAPMTPLTLIMGNEAGDLDSAASAIALSYVMNHEQAYFTRTYGVPQGVYVPVLQTPRRALSQRKENLHVYEYVQAPVMSLLCVDELGDVAAPTWGPAAHVSLGLVDHPQLRAAWGTDRRVVVVVDHHEDDHLYQEAPLRMIRAPSTSPVGSAASLVALLAQQARRGAPLPSRVSDLLLSAIVLDTRNLKMQDEGGKGTRTDAEAYAYLAQSTSLGQRESMTQDSVNALGSTRTAAWSRELQRIKSNVAHLDTHGLLERDLKEVHVSTTQRSWQVALASVPVSLSAWLSGAYRVSAPMSEVSAEAQEQEWARWWAALDAFMEERRVHMAVVLSSYKTDTKSRRDLALALRGQVAELAGIKQALESTALGLETWKGERRSSNGKKERVAGLDAEGRVRSVPGLVGAVWRQSNTAANRKVVQPALLRALQRAL</sequence>
<dbReference type="Gene3D" id="3.10.310.20">
    <property type="entry name" value="DHHA2 domain"/>
    <property type="match status" value="1"/>
</dbReference>
<dbReference type="Gene3D" id="3.90.1640.10">
    <property type="entry name" value="inorganic pyrophosphatase (n-terminal core)"/>
    <property type="match status" value="1"/>
</dbReference>
<dbReference type="InterPro" id="IPR001667">
    <property type="entry name" value="DDH_dom"/>
</dbReference>
<evidence type="ECO:0000313" key="6">
    <source>
        <dbReference type="EMBL" id="WFD23945.1"/>
    </source>
</evidence>
<dbReference type="InterPro" id="IPR038222">
    <property type="entry name" value="DHHA2_dom_sf"/>
</dbReference>
<evidence type="ECO:0000256" key="1">
    <source>
        <dbReference type="ARBA" id="ARBA00001936"/>
    </source>
</evidence>
<name>A0AAF0EG12_9BASI</name>
<keyword evidence="4" id="KW-0464">Manganese</keyword>
<dbReference type="InterPro" id="IPR038763">
    <property type="entry name" value="DHH_sf"/>
</dbReference>
<evidence type="ECO:0000259" key="5">
    <source>
        <dbReference type="SMART" id="SM01131"/>
    </source>
</evidence>
<dbReference type="InterPro" id="IPR004097">
    <property type="entry name" value="DHHA2"/>
</dbReference>
<keyword evidence="2" id="KW-0479">Metal-binding</keyword>
<accession>A0AAF0EG12</accession>
<dbReference type="GO" id="GO:0005737">
    <property type="term" value="C:cytoplasm"/>
    <property type="evidence" value="ECO:0007669"/>
    <property type="project" value="InterPro"/>
</dbReference>
<organism evidence="6 7">
    <name type="scientific">Malassezia equina</name>
    <dbReference type="NCBI Taxonomy" id="1381935"/>
    <lineage>
        <taxon>Eukaryota</taxon>
        <taxon>Fungi</taxon>
        <taxon>Dikarya</taxon>
        <taxon>Basidiomycota</taxon>
        <taxon>Ustilaginomycotina</taxon>
        <taxon>Malasseziomycetes</taxon>
        <taxon>Malasseziales</taxon>
        <taxon>Malasseziaceae</taxon>
        <taxon>Malassezia</taxon>
    </lineage>
</organism>
<feature type="domain" description="DHHA2" evidence="5">
    <location>
        <begin position="281"/>
        <end position="470"/>
    </location>
</feature>
<comment type="cofactor">
    <cofactor evidence="1">
        <name>Mn(2+)</name>
        <dbReference type="ChEBI" id="CHEBI:29035"/>
    </cofactor>
</comment>
<dbReference type="GO" id="GO:0046872">
    <property type="term" value="F:metal ion binding"/>
    <property type="evidence" value="ECO:0007669"/>
    <property type="project" value="UniProtKB-KW"/>
</dbReference>
<evidence type="ECO:0000313" key="7">
    <source>
        <dbReference type="Proteomes" id="UP001214415"/>
    </source>
</evidence>
<dbReference type="EMBL" id="CP119904">
    <property type="protein sequence ID" value="WFD23945.1"/>
    <property type="molecule type" value="Genomic_DNA"/>
</dbReference>
<dbReference type="Proteomes" id="UP001214415">
    <property type="component" value="Chromosome 5"/>
</dbReference>
<dbReference type="EC" id="3.6.1.11" evidence="6"/>
<gene>
    <name evidence="6" type="primary">PPX1_1</name>
    <name evidence="6" type="ORF">MEQU1_002640</name>
</gene>
<dbReference type="Pfam" id="PF02833">
    <property type="entry name" value="DHHA2"/>
    <property type="match status" value="1"/>
</dbReference>
<dbReference type="AlphaFoldDB" id="A0AAF0EG12"/>
<evidence type="ECO:0000256" key="4">
    <source>
        <dbReference type="ARBA" id="ARBA00023211"/>
    </source>
</evidence>
<dbReference type="SMART" id="SM01131">
    <property type="entry name" value="DHHA2"/>
    <property type="match status" value="1"/>
</dbReference>
<dbReference type="GO" id="GO:0004309">
    <property type="term" value="F:exopolyphosphatase activity"/>
    <property type="evidence" value="ECO:0007669"/>
    <property type="project" value="UniProtKB-EC"/>
</dbReference>
<dbReference type="SUPFAM" id="SSF64182">
    <property type="entry name" value="DHH phosphoesterases"/>
    <property type="match status" value="1"/>
</dbReference>
<dbReference type="PANTHER" id="PTHR12112:SF39">
    <property type="entry name" value="EG:152A3.5 PROTEIN (FBGN0003116_PN PROTEIN)"/>
    <property type="match status" value="1"/>
</dbReference>
<evidence type="ECO:0000256" key="2">
    <source>
        <dbReference type="ARBA" id="ARBA00022723"/>
    </source>
</evidence>
<keyword evidence="7" id="KW-1185">Reference proteome</keyword>
<keyword evidence="3 6" id="KW-0378">Hydrolase</keyword>
<protein>
    <submittedName>
        <fullName evidence="6">Exopolyphosphatase</fullName>
        <ecNumber evidence="6">3.6.1.11</ecNumber>
    </submittedName>
</protein>
<reference evidence="6" key="1">
    <citation type="submission" date="2023-03" db="EMBL/GenBank/DDBJ databases">
        <title>Mating type loci evolution in Malassezia.</title>
        <authorList>
            <person name="Coelho M.A."/>
        </authorList>
    </citation>
    <scope>NUCLEOTIDE SEQUENCE</scope>
    <source>
        <strain evidence="6">CBS 12830</strain>
    </source>
</reference>